<evidence type="ECO:0008006" key="4">
    <source>
        <dbReference type="Google" id="ProtNLM"/>
    </source>
</evidence>
<evidence type="ECO:0000313" key="2">
    <source>
        <dbReference type="EMBL" id="GAA3993779.1"/>
    </source>
</evidence>
<feature type="transmembrane region" description="Helical" evidence="1">
    <location>
        <begin position="516"/>
        <end position="534"/>
    </location>
</feature>
<accession>A0ABP7R993</accession>
<keyword evidence="3" id="KW-1185">Reference proteome</keyword>
<feature type="transmembrane region" description="Helical" evidence="1">
    <location>
        <begin position="243"/>
        <end position="261"/>
    </location>
</feature>
<feature type="transmembrane region" description="Helical" evidence="1">
    <location>
        <begin position="116"/>
        <end position="134"/>
    </location>
</feature>
<keyword evidence="1" id="KW-0812">Transmembrane</keyword>
<dbReference type="Proteomes" id="UP001501747">
    <property type="component" value="Unassembled WGS sequence"/>
</dbReference>
<reference evidence="3" key="1">
    <citation type="journal article" date="2019" name="Int. J. Syst. Evol. Microbiol.">
        <title>The Global Catalogue of Microorganisms (GCM) 10K type strain sequencing project: providing services to taxonomists for standard genome sequencing and annotation.</title>
        <authorList>
            <consortium name="The Broad Institute Genomics Platform"/>
            <consortium name="The Broad Institute Genome Sequencing Center for Infectious Disease"/>
            <person name="Wu L."/>
            <person name="Ma J."/>
        </authorList>
    </citation>
    <scope>NUCLEOTIDE SEQUENCE [LARGE SCALE GENOMIC DNA]</scope>
    <source>
        <strain evidence="3">JCM 17342</strain>
    </source>
</reference>
<evidence type="ECO:0000313" key="3">
    <source>
        <dbReference type="Proteomes" id="UP001501747"/>
    </source>
</evidence>
<feature type="transmembrane region" description="Helical" evidence="1">
    <location>
        <begin position="479"/>
        <end position="496"/>
    </location>
</feature>
<name>A0ABP7R993_9PSEU</name>
<dbReference type="EMBL" id="BAABAL010000005">
    <property type="protein sequence ID" value="GAA3993779.1"/>
    <property type="molecule type" value="Genomic_DNA"/>
</dbReference>
<dbReference type="SUPFAM" id="SSF52540">
    <property type="entry name" value="P-loop containing nucleoside triphosphate hydrolases"/>
    <property type="match status" value="1"/>
</dbReference>
<evidence type="ECO:0000256" key="1">
    <source>
        <dbReference type="SAM" id="Phobius"/>
    </source>
</evidence>
<feature type="transmembrane region" description="Helical" evidence="1">
    <location>
        <begin position="267"/>
        <end position="288"/>
    </location>
</feature>
<organism evidence="2 3">
    <name type="scientific">Allokutzneria multivorans</name>
    <dbReference type="NCBI Taxonomy" id="1142134"/>
    <lineage>
        <taxon>Bacteria</taxon>
        <taxon>Bacillati</taxon>
        <taxon>Actinomycetota</taxon>
        <taxon>Actinomycetes</taxon>
        <taxon>Pseudonocardiales</taxon>
        <taxon>Pseudonocardiaceae</taxon>
        <taxon>Allokutzneria</taxon>
    </lineage>
</organism>
<feature type="transmembrane region" description="Helical" evidence="1">
    <location>
        <begin position="173"/>
        <end position="197"/>
    </location>
</feature>
<feature type="transmembrane region" description="Helical" evidence="1">
    <location>
        <begin position="140"/>
        <end position="161"/>
    </location>
</feature>
<gene>
    <name evidence="2" type="ORF">GCM10022247_11580</name>
</gene>
<dbReference type="RefSeq" id="WP_344871463.1">
    <property type="nucleotide sequence ID" value="NZ_BAABAL010000005.1"/>
</dbReference>
<proteinExistence type="predicted"/>
<dbReference type="InterPro" id="IPR027417">
    <property type="entry name" value="P-loop_NTPase"/>
</dbReference>
<keyword evidence="1" id="KW-0472">Membrane</keyword>
<feature type="transmembrane region" description="Helical" evidence="1">
    <location>
        <begin position="209"/>
        <end position="231"/>
    </location>
</feature>
<keyword evidence="1" id="KW-1133">Transmembrane helix</keyword>
<protein>
    <recommendedName>
        <fullName evidence="4">KAP NTPase domain-containing protein</fullName>
    </recommendedName>
</protein>
<comment type="caution">
    <text evidence="2">The sequence shown here is derived from an EMBL/GenBank/DDBJ whole genome shotgun (WGS) entry which is preliminary data.</text>
</comment>
<sequence>MSQPAATADLVPRLRKEVPLLVRGTLGEPDIDKALKKGRVQPEVIEKRTVARGDELLQATNPEIAELRAAELNLFLHQNPRMAVQQPESLVVSGAPVFDVGAAPPRNAYGRSQRSMGFAVWCGAAYPFAVWQLWPVLQPFIGGFWVVIAAIAAAVAAIINGHESYDNDNGNSISGAAIVLALGLGGGQALMVTLLYAPTRAATNDVVAAAIWGPSSLLVLGVVAFCLFGAFGDLSGVASARDVMVSMVLAVGLGAAAWIGLDLWEAVTWDWVPVAAAGAVSLLVVVVLRPLTVRRGTAWLPKWLSTDPRRLGSPSWRRNLAVLKQARDAAEAQWRRAVVDKAIRPLILRQVNDMVSPPFSTNLEVHDSKGLHHLRSSEFVVATGTFSEFRRVTEGIGGGAIGIAGPRGAGKSTLLEAYRDGIFLGPGEEHIALVESVPVRYDARDFALHLYAGLCREVLRFGRKHGGPTSKRWHQVARWAQNISVAFVVLSGWLAVGYLGTTTLRAPDLAVFREGFLWPLVAVLAVASLLFLAVKRRPTAARVVMSTSDVRSVRDLCDCAEDKLDAIRYLQKHTSGWSGKVGLLFGAEGSRSGGMELARQAMTYPEVVSDFRDFLATAARVLDTVPRAARIRIAIVLDELDKILSPESAQEFVNEVKALFSVDVPGCLFLVSVSEDALAAFERRGLPVRDAFDSAFDTIFRVDYLGLDDARALLRSRVLGMSEPFMCLCHSVSGGLPRELIRTARTVVASQKRSLAEVCQSIVAADIAGKTAALRTVIARGLADEPHASELMRHIQLHARPDAARLLQATSTPPIEDGELWHLQLEALGYLYYAATLLEVFDDGLTERQLEFGRTQDGPGGFNALASVRQLFGVNVRLAWLTVSDFREAWGLATVAPPRTKGKFARDAKGPTVASGA</sequence>